<dbReference type="Pfam" id="PF14113">
    <property type="entry name" value="Tae4"/>
    <property type="match status" value="1"/>
</dbReference>
<name>A0A1H2XTJ1_9RHOB</name>
<protein>
    <submittedName>
        <fullName evidence="1">Type VI secretion system (T6SS), amidase effector protein 4</fullName>
    </submittedName>
</protein>
<reference evidence="2" key="1">
    <citation type="submission" date="2016-10" db="EMBL/GenBank/DDBJ databases">
        <authorList>
            <person name="Varghese N."/>
            <person name="Submissions S."/>
        </authorList>
    </citation>
    <scope>NUCLEOTIDE SEQUENCE [LARGE SCALE GENOMIC DNA]</scope>
    <source>
        <strain evidence="2">DSM 26922</strain>
    </source>
</reference>
<dbReference type="STRING" id="670155.SAMN04488001_2102"/>
<evidence type="ECO:0000313" key="2">
    <source>
        <dbReference type="Proteomes" id="UP000199441"/>
    </source>
</evidence>
<sequence>MPTFQTLWDNHPARTNVCDAAIFRNQCAMRMGDALTKSGVKIPMKGLRTCVGYNRNRFKDHAPGHIRAAQQLANVLKEQPTLLGAHVTCKVMTGSINDNIDTFKNNNGVVFIMNGWDQTDHIDVFNGTSLALKGGAATYRSKGTQVWFWKMT</sequence>
<accession>A0A1H2XTJ1</accession>
<dbReference type="Proteomes" id="UP000199441">
    <property type="component" value="Unassembled WGS sequence"/>
</dbReference>
<dbReference type="InterPro" id="IPR025562">
    <property type="entry name" value="Tae4"/>
</dbReference>
<keyword evidence="2" id="KW-1185">Reference proteome</keyword>
<gene>
    <name evidence="1" type="ORF">SAMN04488001_2102</name>
</gene>
<proteinExistence type="predicted"/>
<dbReference type="AlphaFoldDB" id="A0A1H2XTJ1"/>
<dbReference type="Gene3D" id="3.90.1720.70">
    <property type="match status" value="1"/>
</dbReference>
<dbReference type="RefSeq" id="WP_089946877.1">
    <property type="nucleotide sequence ID" value="NZ_FNOI01000003.1"/>
</dbReference>
<dbReference type="EMBL" id="FNOI01000003">
    <property type="protein sequence ID" value="SDW96120.1"/>
    <property type="molecule type" value="Genomic_DNA"/>
</dbReference>
<organism evidence="1 2">
    <name type="scientific">Litoreibacter albidus</name>
    <dbReference type="NCBI Taxonomy" id="670155"/>
    <lineage>
        <taxon>Bacteria</taxon>
        <taxon>Pseudomonadati</taxon>
        <taxon>Pseudomonadota</taxon>
        <taxon>Alphaproteobacteria</taxon>
        <taxon>Rhodobacterales</taxon>
        <taxon>Roseobacteraceae</taxon>
        <taxon>Litoreibacter</taxon>
    </lineage>
</organism>
<evidence type="ECO:0000313" key="1">
    <source>
        <dbReference type="EMBL" id="SDW96120.1"/>
    </source>
</evidence>
<dbReference type="OrthoDB" id="1262040at2"/>